<sequence>MATIYDSLPDLLLAIMGVLGLVIARRCRDAFAAAAALFGLEEVELYREVEQFLRDRWNEELAALDIHSRGLQYFGSARTEKSQLRPSQRMMAARRSGGVKLSPPDIGQCWVWLKIALKFSHHSSIEHGEYRDYFLVCRLADCGVSDREFETVGAWKKHVALARCHVQDAFCASCGHHVIVPQGTAPENIKAFITAHKKERCIGAAKAIFRQRRADVVWLESLARNTSHILVPGQLFFHCQPLSDS</sequence>
<evidence type="ECO:0000313" key="1">
    <source>
        <dbReference type="Proteomes" id="UP000036681"/>
    </source>
</evidence>
<accession>A0A0M3I6C2</accession>
<dbReference type="AlphaFoldDB" id="A0A0M3I6C2"/>
<organism evidence="1 2">
    <name type="scientific">Ascaris lumbricoides</name>
    <name type="common">Giant roundworm</name>
    <dbReference type="NCBI Taxonomy" id="6252"/>
    <lineage>
        <taxon>Eukaryota</taxon>
        <taxon>Metazoa</taxon>
        <taxon>Ecdysozoa</taxon>
        <taxon>Nematoda</taxon>
        <taxon>Chromadorea</taxon>
        <taxon>Rhabditida</taxon>
        <taxon>Spirurina</taxon>
        <taxon>Ascaridomorpha</taxon>
        <taxon>Ascaridoidea</taxon>
        <taxon>Ascarididae</taxon>
        <taxon>Ascaris</taxon>
    </lineage>
</organism>
<proteinExistence type="predicted"/>
<reference evidence="2" key="1">
    <citation type="submission" date="2017-02" db="UniProtKB">
        <authorList>
            <consortium name="WormBaseParasite"/>
        </authorList>
    </citation>
    <scope>IDENTIFICATION</scope>
</reference>
<keyword evidence="1" id="KW-1185">Reference proteome</keyword>
<dbReference type="Proteomes" id="UP000036681">
    <property type="component" value="Unplaced"/>
</dbReference>
<protein>
    <submittedName>
        <fullName evidence="2">DUF222 domain-containing protein</fullName>
    </submittedName>
</protein>
<evidence type="ECO:0000313" key="2">
    <source>
        <dbReference type="WBParaSite" id="ALUE_0001257601-mRNA-1"/>
    </source>
</evidence>
<dbReference type="WBParaSite" id="ALUE_0001257601-mRNA-1">
    <property type="protein sequence ID" value="ALUE_0001257601-mRNA-1"/>
    <property type="gene ID" value="ALUE_0001257601"/>
</dbReference>
<name>A0A0M3I6C2_ASCLU</name>